<keyword evidence="1" id="KW-0812">Transmembrane</keyword>
<dbReference type="InterPro" id="IPR046177">
    <property type="entry name" value="DUF6186"/>
</dbReference>
<proteinExistence type="predicted"/>
<keyword evidence="3" id="KW-1185">Reference proteome</keyword>
<dbReference type="Pfam" id="PF19684">
    <property type="entry name" value="DUF6186"/>
    <property type="match status" value="1"/>
</dbReference>
<dbReference type="Proteomes" id="UP000431401">
    <property type="component" value="Unassembled WGS sequence"/>
</dbReference>
<evidence type="ECO:0000313" key="3">
    <source>
        <dbReference type="Proteomes" id="UP000431401"/>
    </source>
</evidence>
<dbReference type="AlphaFoldDB" id="A0A7K0DIF1"/>
<comment type="caution">
    <text evidence="2">The sequence shown here is derived from an EMBL/GenBank/DDBJ whole genome shotgun (WGS) entry which is preliminary data.</text>
</comment>
<protein>
    <submittedName>
        <fullName evidence="2">Uncharacterized protein</fullName>
    </submittedName>
</protein>
<evidence type="ECO:0000313" key="2">
    <source>
        <dbReference type="EMBL" id="MQY25351.1"/>
    </source>
</evidence>
<evidence type="ECO:0000256" key="1">
    <source>
        <dbReference type="SAM" id="Phobius"/>
    </source>
</evidence>
<dbReference type="RefSeq" id="WP_153339230.1">
    <property type="nucleotide sequence ID" value="NZ_WEGI01000002.1"/>
</dbReference>
<gene>
    <name evidence="2" type="ORF">NRB56_09070</name>
</gene>
<name>A0A7K0DIF1_9NOCA</name>
<dbReference type="OrthoDB" id="4564350at2"/>
<reference evidence="2 3" key="1">
    <citation type="submission" date="2019-10" db="EMBL/GenBank/DDBJ databases">
        <title>Nocardia macrotermitis sp. nov. and Nocardia aurantia sp. nov., isolated from the gut of fungus growing-termite Macrotermes natalensis.</title>
        <authorList>
            <person name="Benndorf R."/>
            <person name="Schwitalla J."/>
            <person name="Martin K."/>
            <person name="De Beer W."/>
            <person name="Kaster A.-K."/>
            <person name="Vollmers J."/>
            <person name="Poulsen M."/>
            <person name="Beemelmanns C."/>
        </authorList>
    </citation>
    <scope>NUCLEOTIDE SEQUENCE [LARGE SCALE GENOMIC DNA]</scope>
    <source>
        <strain evidence="2 3">RB56</strain>
    </source>
</reference>
<accession>A0A7K0DIF1</accession>
<keyword evidence="1" id="KW-0472">Membrane</keyword>
<keyword evidence="1" id="KW-1133">Transmembrane helix</keyword>
<dbReference type="EMBL" id="WEGI01000002">
    <property type="protein sequence ID" value="MQY25351.1"/>
    <property type="molecule type" value="Genomic_DNA"/>
</dbReference>
<organism evidence="2 3">
    <name type="scientific">Nocardia aurantia</name>
    <dbReference type="NCBI Taxonomy" id="2585199"/>
    <lineage>
        <taxon>Bacteria</taxon>
        <taxon>Bacillati</taxon>
        <taxon>Actinomycetota</taxon>
        <taxon>Actinomycetes</taxon>
        <taxon>Mycobacteriales</taxon>
        <taxon>Nocardiaceae</taxon>
        <taxon>Nocardia</taxon>
    </lineage>
</organism>
<sequence length="66" mass="7125">MSDRQLVIAGFVTVLIVAVAAAVVSRWQRAKVASLGEVVDNLTGPRTLRLVAVALWGVLGWHFLAR</sequence>
<feature type="transmembrane region" description="Helical" evidence="1">
    <location>
        <begin position="46"/>
        <end position="64"/>
    </location>
</feature>